<comment type="caution">
    <text evidence="1">The sequence shown here is derived from an EMBL/GenBank/DDBJ whole genome shotgun (WGS) entry which is preliminary data.</text>
</comment>
<evidence type="ECO:0008006" key="3">
    <source>
        <dbReference type="Google" id="ProtNLM"/>
    </source>
</evidence>
<dbReference type="OrthoDB" id="9925170at2"/>
<dbReference type="Proteomes" id="UP000248745">
    <property type="component" value="Unassembled WGS sequence"/>
</dbReference>
<sequence length="90" mass="10272">MKTIIAAAVLILFVSSCKEGWSDEYKNQYRESCMEEAHTWATSDDQAKAYCDCSLEVIMKHYSTITETVENKDSLAVTQELQHCKESVKK</sequence>
<keyword evidence="2" id="KW-1185">Reference proteome</keyword>
<proteinExistence type="predicted"/>
<organism evidence="1 2">
    <name type="scientific">Taibaiella soli</name>
    <dbReference type="NCBI Taxonomy" id="1649169"/>
    <lineage>
        <taxon>Bacteria</taxon>
        <taxon>Pseudomonadati</taxon>
        <taxon>Bacteroidota</taxon>
        <taxon>Chitinophagia</taxon>
        <taxon>Chitinophagales</taxon>
        <taxon>Chitinophagaceae</taxon>
        <taxon>Taibaiella</taxon>
    </lineage>
</organism>
<dbReference type="EMBL" id="QKTW01000031">
    <property type="protein sequence ID" value="PZF70770.1"/>
    <property type="molecule type" value="Genomic_DNA"/>
</dbReference>
<evidence type="ECO:0000313" key="2">
    <source>
        <dbReference type="Proteomes" id="UP000248745"/>
    </source>
</evidence>
<dbReference type="RefSeq" id="WP_111001054.1">
    <property type="nucleotide sequence ID" value="NZ_QKTW01000031.1"/>
</dbReference>
<name>A0A2W2AF41_9BACT</name>
<gene>
    <name evidence="1" type="ORF">DN068_21655</name>
</gene>
<dbReference type="AlphaFoldDB" id="A0A2W2AF41"/>
<protein>
    <recommendedName>
        <fullName evidence="3">Lipoprotein</fullName>
    </recommendedName>
</protein>
<accession>A0A2W2AF41</accession>
<reference evidence="1 2" key="1">
    <citation type="submission" date="2018-06" db="EMBL/GenBank/DDBJ databases">
        <title>Mucibacter soli gen. nov., sp. nov., a new member of the family Chitinophagaceae producing mucin.</title>
        <authorList>
            <person name="Kim M.-K."/>
            <person name="Park S."/>
            <person name="Kim T.-S."/>
            <person name="Joung Y."/>
            <person name="Han J.-H."/>
            <person name="Kim S.B."/>
        </authorList>
    </citation>
    <scope>NUCLEOTIDE SEQUENCE [LARGE SCALE GENOMIC DNA]</scope>
    <source>
        <strain evidence="1 2">R1-15</strain>
    </source>
</reference>
<evidence type="ECO:0000313" key="1">
    <source>
        <dbReference type="EMBL" id="PZF70770.1"/>
    </source>
</evidence>
<dbReference type="PROSITE" id="PS51257">
    <property type="entry name" value="PROKAR_LIPOPROTEIN"/>
    <property type="match status" value="1"/>
</dbReference>